<evidence type="ECO:0000313" key="3">
    <source>
        <dbReference type="EMBL" id="KAF2859611.1"/>
    </source>
</evidence>
<organism evidence="3 4">
    <name type="scientific">Piedraia hortae CBS 480.64</name>
    <dbReference type="NCBI Taxonomy" id="1314780"/>
    <lineage>
        <taxon>Eukaryota</taxon>
        <taxon>Fungi</taxon>
        <taxon>Dikarya</taxon>
        <taxon>Ascomycota</taxon>
        <taxon>Pezizomycotina</taxon>
        <taxon>Dothideomycetes</taxon>
        <taxon>Dothideomycetidae</taxon>
        <taxon>Capnodiales</taxon>
        <taxon>Piedraiaceae</taxon>
        <taxon>Piedraia</taxon>
    </lineage>
</organism>
<dbReference type="InterPro" id="IPR000904">
    <property type="entry name" value="Sec7_dom"/>
</dbReference>
<keyword evidence="4" id="KW-1185">Reference proteome</keyword>
<dbReference type="PANTHER" id="PTHR10663">
    <property type="entry name" value="GUANYL-NUCLEOTIDE EXCHANGE FACTOR"/>
    <property type="match status" value="1"/>
</dbReference>
<dbReference type="InterPro" id="IPR041681">
    <property type="entry name" value="PH_9"/>
</dbReference>
<dbReference type="GO" id="GO:0005085">
    <property type="term" value="F:guanyl-nucleotide exchange factor activity"/>
    <property type="evidence" value="ECO:0007669"/>
    <property type="project" value="InterPro"/>
</dbReference>
<feature type="region of interest" description="Disordered" evidence="1">
    <location>
        <begin position="16"/>
        <end position="42"/>
    </location>
</feature>
<accession>A0A6A7BWL8</accession>
<dbReference type="OrthoDB" id="2157641at2759"/>
<sequence>MSDAAFGLSKLRVSTSFDDQPRGRAHERVRSASGEDLKGLTRRPGYAPLPSVRIDEIEASRLNEEIEYRGRARRIFEGDEGDVSQSEAAAWMGEDTEQSSRTLKAYMQLFDFRQMDLLSTLRALCGKLRLSGETQQFDRIISALAERWCQCNPNHGFQAQDVAHTILYSLILLNTDLHVADIGGKMSRAAYVKNTLPTIRRVVTDAAPNAFSETAKAPSTLARPALLWAHSSSSSAVPTSDTSDRSSTDGSASNRLSMWPMSDVWAPSAGANASTTLLSQPWTGSLRAWEVEIEGVLKAFFNSIKSEPLPLLPDTNGADRKLSVTSLGVPRRSRSFSSRSPSEAISFRPKQSLRGMALSWQQRTVRPRPKIYMGSARGSFSRASFDDGGLSKSSLSRALGSPSMDSLGRHTSELAHSVGFANALSQAMIREESTIDSESLSVGAGLLEDEDLALQGAPWAKEGLVKHKHHMESTDRKAKDRGWNDIFAVISKGKLTLFSFKSGTTKTANRHMSRPTVSSAAPRVGGGDWTEQAEQLHYFVLGHCMASVLPPPGYNKTRPHVWALTLPTGAVHLFQVGTPEIAQEFVVTANYWAARLSKEPLVGSVSNLEYGWSDQVINRPPEDTTSPESKHMRSPSNSLIVPLRRPSLAQASIRGSIDAGAAGTRTRLPGDRVVIAQWQPPTQSMTTSSLSEADQLASLQNYIRGVEAELTQHNELKPAIELTYSHRMANYARVSSNWQRKSDYLLRELVKFTSYVDSLHAARAKSEQLRS</sequence>
<evidence type="ECO:0000259" key="2">
    <source>
        <dbReference type="PROSITE" id="PS50190"/>
    </source>
</evidence>
<feature type="region of interest" description="Disordered" evidence="1">
    <location>
        <begin position="616"/>
        <end position="637"/>
    </location>
</feature>
<dbReference type="SUPFAM" id="SSF48425">
    <property type="entry name" value="Sec7 domain"/>
    <property type="match status" value="1"/>
</dbReference>
<dbReference type="Pfam" id="PF01369">
    <property type="entry name" value="Sec7"/>
    <property type="match status" value="1"/>
</dbReference>
<dbReference type="Pfam" id="PF15410">
    <property type="entry name" value="PH_9"/>
    <property type="match status" value="1"/>
</dbReference>
<dbReference type="GO" id="GO:0032012">
    <property type="term" value="P:regulation of ARF protein signal transduction"/>
    <property type="evidence" value="ECO:0007669"/>
    <property type="project" value="InterPro"/>
</dbReference>
<dbReference type="Gene3D" id="2.30.29.30">
    <property type="entry name" value="Pleckstrin-homology domain (PH domain)/Phosphotyrosine-binding domain (PTB)"/>
    <property type="match status" value="1"/>
</dbReference>
<evidence type="ECO:0000313" key="4">
    <source>
        <dbReference type="Proteomes" id="UP000799421"/>
    </source>
</evidence>
<feature type="domain" description="SEC7" evidence="2">
    <location>
        <begin position="25"/>
        <end position="209"/>
    </location>
</feature>
<proteinExistence type="predicted"/>
<dbReference type="SUPFAM" id="SSF50729">
    <property type="entry name" value="PH domain-like"/>
    <property type="match status" value="1"/>
</dbReference>
<dbReference type="PROSITE" id="PS50190">
    <property type="entry name" value="SEC7"/>
    <property type="match status" value="1"/>
</dbReference>
<dbReference type="Gene3D" id="1.10.1000.11">
    <property type="entry name" value="Arf Nucleotide-binding Site Opener,domain 2"/>
    <property type="match status" value="1"/>
</dbReference>
<dbReference type="SMART" id="SM00222">
    <property type="entry name" value="Sec7"/>
    <property type="match status" value="1"/>
</dbReference>
<dbReference type="AlphaFoldDB" id="A0A6A7BWL8"/>
<feature type="compositionally biased region" description="Basic and acidic residues" evidence="1">
    <location>
        <begin position="19"/>
        <end position="39"/>
    </location>
</feature>
<dbReference type="PANTHER" id="PTHR10663:SF373">
    <property type="entry name" value="PH AND SEC7 DOMAIN-CONTAINING PROTEIN C11E3.11C"/>
    <property type="match status" value="1"/>
</dbReference>
<gene>
    <name evidence="3" type="ORF">K470DRAFT_218873</name>
</gene>
<protein>
    <submittedName>
        <fullName evidence="3">SEC7-like protein</fullName>
    </submittedName>
</protein>
<name>A0A6A7BWL8_9PEZI</name>
<evidence type="ECO:0000256" key="1">
    <source>
        <dbReference type="SAM" id="MobiDB-lite"/>
    </source>
</evidence>
<feature type="region of interest" description="Disordered" evidence="1">
    <location>
        <begin position="233"/>
        <end position="253"/>
    </location>
</feature>
<dbReference type="Proteomes" id="UP000799421">
    <property type="component" value="Unassembled WGS sequence"/>
</dbReference>
<dbReference type="EMBL" id="MU005991">
    <property type="protein sequence ID" value="KAF2859611.1"/>
    <property type="molecule type" value="Genomic_DNA"/>
</dbReference>
<dbReference type="InterPro" id="IPR023394">
    <property type="entry name" value="Sec7_C_sf"/>
</dbReference>
<reference evidence="3" key="1">
    <citation type="journal article" date="2020" name="Stud. Mycol.">
        <title>101 Dothideomycetes genomes: a test case for predicting lifestyles and emergence of pathogens.</title>
        <authorList>
            <person name="Haridas S."/>
            <person name="Albert R."/>
            <person name="Binder M."/>
            <person name="Bloem J."/>
            <person name="Labutti K."/>
            <person name="Salamov A."/>
            <person name="Andreopoulos B."/>
            <person name="Baker S."/>
            <person name="Barry K."/>
            <person name="Bills G."/>
            <person name="Bluhm B."/>
            <person name="Cannon C."/>
            <person name="Castanera R."/>
            <person name="Culley D."/>
            <person name="Daum C."/>
            <person name="Ezra D."/>
            <person name="Gonzalez J."/>
            <person name="Henrissat B."/>
            <person name="Kuo A."/>
            <person name="Liang C."/>
            <person name="Lipzen A."/>
            <person name="Lutzoni F."/>
            <person name="Magnuson J."/>
            <person name="Mondo S."/>
            <person name="Nolan M."/>
            <person name="Ohm R."/>
            <person name="Pangilinan J."/>
            <person name="Park H.-J."/>
            <person name="Ramirez L."/>
            <person name="Alfaro M."/>
            <person name="Sun H."/>
            <person name="Tritt A."/>
            <person name="Yoshinaga Y."/>
            <person name="Zwiers L.-H."/>
            <person name="Turgeon B."/>
            <person name="Goodwin S."/>
            <person name="Spatafora J."/>
            <person name="Crous P."/>
            <person name="Grigoriev I."/>
        </authorList>
    </citation>
    <scope>NUCLEOTIDE SEQUENCE</scope>
    <source>
        <strain evidence="3">CBS 480.64</strain>
    </source>
</reference>
<dbReference type="InterPro" id="IPR011993">
    <property type="entry name" value="PH-like_dom_sf"/>
</dbReference>
<dbReference type="InterPro" id="IPR035999">
    <property type="entry name" value="Sec7_dom_sf"/>
</dbReference>